<feature type="compositionally biased region" description="Basic and acidic residues" evidence="1">
    <location>
        <begin position="49"/>
        <end position="60"/>
    </location>
</feature>
<comment type="caution">
    <text evidence="2">The sequence shown here is derived from an EMBL/GenBank/DDBJ whole genome shotgun (WGS) entry which is preliminary data.</text>
</comment>
<feature type="compositionally biased region" description="Polar residues" evidence="1">
    <location>
        <begin position="209"/>
        <end position="225"/>
    </location>
</feature>
<feature type="compositionally biased region" description="Basic residues" evidence="1">
    <location>
        <begin position="36"/>
        <end position="48"/>
    </location>
</feature>
<accession>A0A2N5U000</accession>
<gene>
    <name evidence="2" type="ORF">PCASD_13526</name>
</gene>
<evidence type="ECO:0000313" key="2">
    <source>
        <dbReference type="EMBL" id="PLW31079.1"/>
    </source>
</evidence>
<feature type="region of interest" description="Disordered" evidence="1">
    <location>
        <begin position="204"/>
        <end position="234"/>
    </location>
</feature>
<dbReference type="EMBL" id="PGCI01000278">
    <property type="protein sequence ID" value="PLW31079.1"/>
    <property type="molecule type" value="Genomic_DNA"/>
</dbReference>
<feature type="region of interest" description="Disordered" evidence="1">
    <location>
        <begin position="1"/>
        <end position="21"/>
    </location>
</feature>
<feature type="region of interest" description="Disordered" evidence="1">
    <location>
        <begin position="34"/>
        <end position="147"/>
    </location>
</feature>
<dbReference type="Proteomes" id="UP000235392">
    <property type="component" value="Unassembled WGS sequence"/>
</dbReference>
<sequence length="250" mass="27042">MARNPRTPKNPSGINIYSPPLADYPEVVSWLPGRSKLLRRRNTQLKQKKGAEKRAAEAKKTPTAPCDSLPATKDSTHDSSPASNDSEQEDEDEFILPPLINFDDLEEATTTSQKVPPKAGHFANPVELSDDKLSTTGSKSAPPPCQSVASRCRTVASTPRTSNVEFSGLAAPLAVHRLPVRKAAFSPAGDGVHNKFRCLSVKRKWEASPSPTCKQPGSQVSSSRTLDPEKNEDLGHKSVSFSAFVSEIDV</sequence>
<proteinExistence type="predicted"/>
<evidence type="ECO:0000256" key="1">
    <source>
        <dbReference type="SAM" id="MobiDB-lite"/>
    </source>
</evidence>
<dbReference type="AlphaFoldDB" id="A0A2N5U000"/>
<reference evidence="2 3" key="1">
    <citation type="submission" date="2017-11" db="EMBL/GenBank/DDBJ databases">
        <title>De novo assembly and phasing of dikaryotic genomes from two isolates of Puccinia coronata f. sp. avenae, the causal agent of oat crown rust.</title>
        <authorList>
            <person name="Miller M.E."/>
            <person name="Zhang Y."/>
            <person name="Omidvar V."/>
            <person name="Sperschneider J."/>
            <person name="Schwessinger B."/>
            <person name="Raley C."/>
            <person name="Palmer J.M."/>
            <person name="Garnica D."/>
            <person name="Upadhyaya N."/>
            <person name="Rathjen J."/>
            <person name="Taylor J.M."/>
            <person name="Park R.F."/>
            <person name="Dodds P.N."/>
            <person name="Hirsch C.D."/>
            <person name="Kianian S.F."/>
            <person name="Figueroa M."/>
        </authorList>
    </citation>
    <scope>NUCLEOTIDE SEQUENCE [LARGE SCALE GENOMIC DNA]</scope>
    <source>
        <strain evidence="2">12SD80</strain>
    </source>
</reference>
<protein>
    <submittedName>
        <fullName evidence="2">Uncharacterized protein</fullName>
    </submittedName>
</protein>
<evidence type="ECO:0000313" key="3">
    <source>
        <dbReference type="Proteomes" id="UP000235392"/>
    </source>
</evidence>
<organism evidence="2 3">
    <name type="scientific">Puccinia coronata f. sp. avenae</name>
    <dbReference type="NCBI Taxonomy" id="200324"/>
    <lineage>
        <taxon>Eukaryota</taxon>
        <taxon>Fungi</taxon>
        <taxon>Dikarya</taxon>
        <taxon>Basidiomycota</taxon>
        <taxon>Pucciniomycotina</taxon>
        <taxon>Pucciniomycetes</taxon>
        <taxon>Pucciniales</taxon>
        <taxon>Pucciniaceae</taxon>
        <taxon>Puccinia</taxon>
    </lineage>
</organism>
<name>A0A2N5U000_9BASI</name>